<feature type="signal peptide" evidence="1">
    <location>
        <begin position="1"/>
        <end position="19"/>
    </location>
</feature>
<evidence type="ECO:0000256" key="1">
    <source>
        <dbReference type="SAM" id="SignalP"/>
    </source>
</evidence>
<dbReference type="AlphaFoldDB" id="A0AA40C7A6"/>
<feature type="chain" id="PRO_5041395219" description="Secreted protein" evidence="1">
    <location>
        <begin position="20"/>
        <end position="88"/>
    </location>
</feature>
<reference evidence="2" key="1">
    <citation type="submission" date="2023-06" db="EMBL/GenBank/DDBJ databases">
        <title>Genome-scale phylogeny and comparative genomics of the fungal order Sordariales.</title>
        <authorList>
            <consortium name="Lawrence Berkeley National Laboratory"/>
            <person name="Hensen N."/>
            <person name="Bonometti L."/>
            <person name="Westerberg I."/>
            <person name="Brannstrom I.O."/>
            <person name="Guillou S."/>
            <person name="Cros-Aarteil S."/>
            <person name="Calhoun S."/>
            <person name="Haridas S."/>
            <person name="Kuo A."/>
            <person name="Mondo S."/>
            <person name="Pangilinan J."/>
            <person name="Riley R."/>
            <person name="Labutti K."/>
            <person name="Andreopoulos B."/>
            <person name="Lipzen A."/>
            <person name="Chen C."/>
            <person name="Yanf M."/>
            <person name="Daum C."/>
            <person name="Ng V."/>
            <person name="Clum A."/>
            <person name="Steindorff A."/>
            <person name="Ohm R."/>
            <person name="Martin F."/>
            <person name="Silar P."/>
            <person name="Natvig D."/>
            <person name="Lalanne C."/>
            <person name="Gautier V."/>
            <person name="Ament-Velasquez S.L."/>
            <person name="Kruys A."/>
            <person name="Hutchinson M.I."/>
            <person name="Powell A.J."/>
            <person name="Barry K."/>
            <person name="Miller A.N."/>
            <person name="Grigoriev I.V."/>
            <person name="Debuchy R."/>
            <person name="Gladieux P."/>
            <person name="Thoren M.H."/>
            <person name="Johannesson H."/>
        </authorList>
    </citation>
    <scope>NUCLEOTIDE SEQUENCE</scope>
    <source>
        <strain evidence="2">CBS 606.72</strain>
    </source>
</reference>
<evidence type="ECO:0000313" key="3">
    <source>
        <dbReference type="Proteomes" id="UP001175000"/>
    </source>
</evidence>
<dbReference type="Proteomes" id="UP001175000">
    <property type="component" value="Unassembled WGS sequence"/>
</dbReference>
<dbReference type="EMBL" id="JAULSU010000002">
    <property type="protein sequence ID" value="KAK0626798.1"/>
    <property type="molecule type" value="Genomic_DNA"/>
</dbReference>
<protein>
    <recommendedName>
        <fullName evidence="4">Secreted protein</fullName>
    </recommendedName>
</protein>
<proteinExistence type="predicted"/>
<accession>A0AA40C7A6</accession>
<organism evidence="2 3">
    <name type="scientific">Immersiella caudata</name>
    <dbReference type="NCBI Taxonomy" id="314043"/>
    <lineage>
        <taxon>Eukaryota</taxon>
        <taxon>Fungi</taxon>
        <taxon>Dikarya</taxon>
        <taxon>Ascomycota</taxon>
        <taxon>Pezizomycotina</taxon>
        <taxon>Sordariomycetes</taxon>
        <taxon>Sordariomycetidae</taxon>
        <taxon>Sordariales</taxon>
        <taxon>Lasiosphaeriaceae</taxon>
        <taxon>Immersiella</taxon>
    </lineage>
</organism>
<gene>
    <name evidence="2" type="ORF">B0T14DRAFT_511022</name>
</gene>
<keyword evidence="1" id="KW-0732">Signal</keyword>
<evidence type="ECO:0008006" key="4">
    <source>
        <dbReference type="Google" id="ProtNLM"/>
    </source>
</evidence>
<evidence type="ECO:0000313" key="2">
    <source>
        <dbReference type="EMBL" id="KAK0626798.1"/>
    </source>
</evidence>
<name>A0AA40C7A6_9PEZI</name>
<comment type="caution">
    <text evidence="2">The sequence shown here is derived from an EMBL/GenBank/DDBJ whole genome shotgun (WGS) entry which is preliminary data.</text>
</comment>
<sequence>MIALFPFASSSFVFACVEAAKCPVTTSCRRVRLRRVENLRRAHPARPTCLGIFQGCGRGLVQRNAGRPKIKLLGTSSRSEGSCRTAPQ</sequence>
<keyword evidence="3" id="KW-1185">Reference proteome</keyword>